<dbReference type="InterPro" id="IPR025962">
    <property type="entry name" value="SdpI/YhfL"/>
</dbReference>
<dbReference type="Proteomes" id="UP000069850">
    <property type="component" value="Chromosome 1"/>
</dbReference>
<organism evidence="3 4">
    <name type="scientific">Methanoculleus bourgensis</name>
    <dbReference type="NCBI Taxonomy" id="83986"/>
    <lineage>
        <taxon>Archaea</taxon>
        <taxon>Methanobacteriati</taxon>
        <taxon>Methanobacteriota</taxon>
        <taxon>Stenosarchaea group</taxon>
        <taxon>Methanomicrobia</taxon>
        <taxon>Methanomicrobiales</taxon>
        <taxon>Methanomicrobiaceae</taxon>
        <taxon>Methanoculleus</taxon>
    </lineage>
</organism>
<dbReference type="EMBL" id="LT158599">
    <property type="protein sequence ID" value="CVK32248.1"/>
    <property type="molecule type" value="Genomic_DNA"/>
</dbReference>
<feature type="transmembrane region" description="Helical" evidence="1">
    <location>
        <begin position="6"/>
        <end position="26"/>
    </location>
</feature>
<dbReference type="AlphaFoldDB" id="A0A0X3BJH0"/>
<reference evidence="3 4" key="1">
    <citation type="submission" date="2016-01" db="EMBL/GenBank/DDBJ databases">
        <authorList>
            <person name="Manzoor S."/>
        </authorList>
    </citation>
    <scope>NUCLEOTIDE SEQUENCE [LARGE SCALE GENOMIC DNA]</scope>
    <source>
        <strain evidence="3">Methanoculleus sp MAB1</strain>
    </source>
</reference>
<name>A0A0X3BJH0_9EURY</name>
<feature type="transmembrane region" description="Helical" evidence="1">
    <location>
        <begin position="167"/>
        <end position="185"/>
    </location>
</feature>
<feature type="transmembrane region" description="Helical" evidence="1">
    <location>
        <begin position="70"/>
        <end position="87"/>
    </location>
</feature>
<sequence length="219" mass="24834">MIIEIVLSLLLIALGAIFIVVPFKRNRIFGLRIRSTYESEAFWRRKNRYFGFFLLITGLLLLLFVDTAYYSPFLLSAILISFLAAYVEEKSPIITPLAIFALSLLTYLCAYPILPEQMAIHFTGLQADGWGAKTSYLLAMATLSSFIFLVSVFVARFREDVLPIMNGSLLLLLSLNAFVISAQFYGEQLIAFGYLSLIILLMFITHQYLTKIRISGVER</sequence>
<feature type="transmembrane region" description="Helical" evidence="1">
    <location>
        <begin position="94"/>
        <end position="114"/>
    </location>
</feature>
<dbReference type="KEGG" id="mema:MMAB1_1034"/>
<dbReference type="InterPro" id="IPR012867">
    <property type="entry name" value="DUF1648"/>
</dbReference>
<keyword evidence="1" id="KW-0812">Transmembrane</keyword>
<feature type="transmembrane region" description="Helical" evidence="1">
    <location>
        <begin position="134"/>
        <end position="155"/>
    </location>
</feature>
<accession>A0A0X3BJH0</accession>
<dbReference type="Pfam" id="PF07853">
    <property type="entry name" value="DUF1648"/>
    <property type="match status" value="1"/>
</dbReference>
<proteinExistence type="predicted"/>
<feature type="domain" description="DUF1648" evidence="2">
    <location>
        <begin position="99"/>
        <end position="140"/>
    </location>
</feature>
<evidence type="ECO:0000256" key="1">
    <source>
        <dbReference type="SAM" id="Phobius"/>
    </source>
</evidence>
<keyword evidence="1" id="KW-1133">Transmembrane helix</keyword>
<feature type="transmembrane region" description="Helical" evidence="1">
    <location>
        <begin position="47"/>
        <end position="64"/>
    </location>
</feature>
<evidence type="ECO:0000313" key="3">
    <source>
        <dbReference type="EMBL" id="CVK32248.1"/>
    </source>
</evidence>
<keyword evidence="1" id="KW-0472">Membrane</keyword>
<gene>
    <name evidence="3" type="ORF">MMAB1_1034</name>
</gene>
<dbReference type="RefSeq" id="WP_062262480.1">
    <property type="nucleotide sequence ID" value="NZ_JAHAVR010000003.1"/>
</dbReference>
<evidence type="ECO:0000259" key="2">
    <source>
        <dbReference type="Pfam" id="PF07853"/>
    </source>
</evidence>
<dbReference type="GeneID" id="27136990"/>
<dbReference type="Pfam" id="PF13630">
    <property type="entry name" value="SdpI"/>
    <property type="match status" value="1"/>
</dbReference>
<protein>
    <recommendedName>
        <fullName evidence="2">DUF1648 domain-containing protein</fullName>
    </recommendedName>
</protein>
<feature type="transmembrane region" description="Helical" evidence="1">
    <location>
        <begin position="191"/>
        <end position="209"/>
    </location>
</feature>
<evidence type="ECO:0000313" key="4">
    <source>
        <dbReference type="Proteomes" id="UP000069850"/>
    </source>
</evidence>